<dbReference type="Pfam" id="PF01381">
    <property type="entry name" value="HTH_3"/>
    <property type="match status" value="1"/>
</dbReference>
<organism evidence="4 5">
    <name type="scientific">Ethanoligenens harbinense (strain DSM 18485 / JCM 12961 / CGMCC 1.5033 / YUAN-3)</name>
    <dbReference type="NCBI Taxonomy" id="663278"/>
    <lineage>
        <taxon>Bacteria</taxon>
        <taxon>Bacillati</taxon>
        <taxon>Bacillota</taxon>
        <taxon>Clostridia</taxon>
        <taxon>Eubacteriales</taxon>
        <taxon>Oscillospiraceae</taxon>
        <taxon>Ethanoligenens</taxon>
    </lineage>
</organism>
<dbReference type="Proteomes" id="UP000001551">
    <property type="component" value="Chromosome"/>
</dbReference>
<feature type="domain" description="HTH cro/C1-type" evidence="3">
    <location>
        <begin position="7"/>
        <end position="61"/>
    </location>
</feature>
<reference evidence="4 5" key="1">
    <citation type="submission" date="2010-12" db="EMBL/GenBank/DDBJ databases">
        <title>Complete sequence of Ethanoligenens harbinense YUAN-3.</title>
        <authorList>
            <person name="Lucas S."/>
            <person name="Copeland A."/>
            <person name="Lapidus A."/>
            <person name="Cheng J.-F."/>
            <person name="Bruce D."/>
            <person name="Goodwin L."/>
            <person name="Pitluck S."/>
            <person name="Chertkov O."/>
            <person name="Misra M."/>
            <person name="Detter J.C."/>
            <person name="Han C."/>
            <person name="Tapia R."/>
            <person name="Land M."/>
            <person name="Hauser L."/>
            <person name="Jeffries C."/>
            <person name="Kyrpides N."/>
            <person name="Ivanova N."/>
            <person name="Mikhailova N."/>
            <person name="Wang A."/>
            <person name="Mouttaki H."/>
            <person name="He Z."/>
            <person name="Zhou J."/>
            <person name="Hemme C.L."/>
            <person name="Woyke T."/>
        </authorList>
    </citation>
    <scope>NUCLEOTIDE SEQUENCE [LARGE SCALE GENOMIC DNA]</scope>
    <source>
        <strain evidence="5">DSM 18485 / JCM 12961 / CGMCC 1.5033 / YUAN-3</strain>
    </source>
</reference>
<name>E6U344_ETHHY</name>
<dbReference type="SUPFAM" id="SSF47413">
    <property type="entry name" value="lambda repressor-like DNA-binding domains"/>
    <property type="match status" value="1"/>
</dbReference>
<keyword evidence="5" id="KW-1185">Reference proteome</keyword>
<dbReference type="RefSeq" id="WP_013485864.1">
    <property type="nucleotide sequence ID" value="NC_014828.1"/>
</dbReference>
<protein>
    <submittedName>
        <fullName evidence="4">Transcriptional regulator, XRE family</fullName>
    </submittedName>
</protein>
<accession>E6U344</accession>
<feature type="transmembrane region" description="Helical" evidence="2">
    <location>
        <begin position="151"/>
        <end position="174"/>
    </location>
</feature>
<dbReference type="PANTHER" id="PTHR46558">
    <property type="entry name" value="TRACRIPTIONAL REGULATORY PROTEIN-RELATED-RELATED"/>
    <property type="match status" value="1"/>
</dbReference>
<gene>
    <name evidence="4" type="ordered locus">Ethha_1998</name>
</gene>
<dbReference type="PANTHER" id="PTHR46558:SF13">
    <property type="entry name" value="HTH-TYPE TRANSCRIPTIONAL REGULATOR IMMR"/>
    <property type="match status" value="1"/>
</dbReference>
<dbReference type="KEGG" id="eha:Ethha_1998"/>
<proteinExistence type="predicted"/>
<dbReference type="STRING" id="663278.Ethha_1998"/>
<evidence type="ECO:0000313" key="4">
    <source>
        <dbReference type="EMBL" id="ADU27516.1"/>
    </source>
</evidence>
<dbReference type="InterPro" id="IPR010982">
    <property type="entry name" value="Lambda_DNA-bd_dom_sf"/>
</dbReference>
<sequence length="262" mass="27365">MEFSERLQALRKQAGLSQEKLAEACGVSRQAVSKWEAGQSQPDMDKLVLLSKLFGISLDELVKGKADAGPREFRFGLPVYHYEYKSKHTIFGIPLFHVNVGWGRPYVAKGILAIGNVSVGAISLGIIACGGLCFGVLALGLLGFAGAALGLIALGGLAVGGMAFGGMAVGAVAFGGLAAGKYAVGGAAFASDVAVGGLASARLAFVVRDSGGTLLYVGSRRIPIENAAQARVWIEQVYPHIWKPLLRFLTAFVQYGGSHLRA</sequence>
<dbReference type="eggNOG" id="COG1476">
    <property type="taxonomic scope" value="Bacteria"/>
</dbReference>
<dbReference type="CDD" id="cd00093">
    <property type="entry name" value="HTH_XRE"/>
    <property type="match status" value="1"/>
</dbReference>
<dbReference type="PROSITE" id="PS50943">
    <property type="entry name" value="HTH_CROC1"/>
    <property type="match status" value="1"/>
</dbReference>
<evidence type="ECO:0000256" key="1">
    <source>
        <dbReference type="ARBA" id="ARBA00023125"/>
    </source>
</evidence>
<evidence type="ECO:0000259" key="3">
    <source>
        <dbReference type="PROSITE" id="PS50943"/>
    </source>
</evidence>
<dbReference type="InterPro" id="IPR001387">
    <property type="entry name" value="Cro/C1-type_HTH"/>
</dbReference>
<evidence type="ECO:0000256" key="2">
    <source>
        <dbReference type="SAM" id="Phobius"/>
    </source>
</evidence>
<keyword evidence="2" id="KW-0472">Membrane</keyword>
<evidence type="ECO:0000313" key="5">
    <source>
        <dbReference type="Proteomes" id="UP000001551"/>
    </source>
</evidence>
<dbReference type="SMART" id="SM00530">
    <property type="entry name" value="HTH_XRE"/>
    <property type="match status" value="1"/>
</dbReference>
<feature type="transmembrane region" description="Helical" evidence="2">
    <location>
        <begin position="119"/>
        <end position="145"/>
    </location>
</feature>
<keyword evidence="2" id="KW-0812">Transmembrane</keyword>
<dbReference type="GO" id="GO:0003677">
    <property type="term" value="F:DNA binding"/>
    <property type="evidence" value="ECO:0007669"/>
    <property type="project" value="UniProtKB-KW"/>
</dbReference>
<keyword evidence="2" id="KW-1133">Transmembrane helix</keyword>
<dbReference type="Gene3D" id="1.10.260.40">
    <property type="entry name" value="lambda repressor-like DNA-binding domains"/>
    <property type="match status" value="1"/>
</dbReference>
<dbReference type="EMBL" id="CP002400">
    <property type="protein sequence ID" value="ADU27516.1"/>
    <property type="molecule type" value="Genomic_DNA"/>
</dbReference>
<keyword evidence="1" id="KW-0238">DNA-binding</keyword>
<dbReference type="HOGENOM" id="CLU_079578_0_0_9"/>
<dbReference type="AlphaFoldDB" id="E6U344"/>